<reference evidence="1 2" key="1">
    <citation type="submission" date="2016-06" db="EMBL/GenBank/DDBJ databases">
        <authorList>
            <person name="Kjaerup R.B."/>
            <person name="Dalgaard T.S."/>
            <person name="Juul-Madsen H.R."/>
        </authorList>
    </citation>
    <scope>NUCLEOTIDE SEQUENCE [LARGE SCALE GENOMIC DNA]</scope>
    <source>
        <strain evidence="1 2">DSM 43821</strain>
    </source>
</reference>
<organism evidence="1 2">
    <name type="scientific">Micromonospora purpureochromogenes</name>
    <dbReference type="NCBI Taxonomy" id="47872"/>
    <lineage>
        <taxon>Bacteria</taxon>
        <taxon>Bacillati</taxon>
        <taxon>Actinomycetota</taxon>
        <taxon>Actinomycetes</taxon>
        <taxon>Micromonosporales</taxon>
        <taxon>Micromonosporaceae</taxon>
        <taxon>Micromonospora</taxon>
    </lineage>
</organism>
<dbReference type="EMBL" id="LT607410">
    <property type="protein sequence ID" value="SCF36265.1"/>
    <property type="molecule type" value="Genomic_DNA"/>
</dbReference>
<protein>
    <submittedName>
        <fullName evidence="1">Uncharacterized protein</fullName>
    </submittedName>
</protein>
<dbReference type="RefSeq" id="WP_088963197.1">
    <property type="nucleotide sequence ID" value="NZ_LT607410.1"/>
</dbReference>
<evidence type="ECO:0000313" key="1">
    <source>
        <dbReference type="EMBL" id="SCF36265.1"/>
    </source>
</evidence>
<proteinExistence type="predicted"/>
<accession>A0A1C4ZTI7</accession>
<dbReference type="AlphaFoldDB" id="A0A1C4ZTI7"/>
<gene>
    <name evidence="1" type="ORF">GA0074696_4865</name>
</gene>
<sequence>MSITADRPATTIAADPRTLVSAEVFDKIAHYFAARQEVTQGYAERAVGQFLVFLKAYADRVDKPDFGMLLPTGESYRVVPTRPVDAVWHAALQISEPYTAACKEIAGHYVHHRPIQTEAMQDGTAITYTLAALHDTGYRVDMEFWGGQAESCCPPNPPQPGK</sequence>
<dbReference type="Proteomes" id="UP000198228">
    <property type="component" value="Chromosome I"/>
</dbReference>
<name>A0A1C4ZTI7_9ACTN</name>
<evidence type="ECO:0000313" key="2">
    <source>
        <dbReference type="Proteomes" id="UP000198228"/>
    </source>
</evidence>